<gene>
    <name evidence="1" type="ORF">CROQUDRAFT_43582</name>
</gene>
<proteinExistence type="predicted"/>
<reference evidence="1" key="1">
    <citation type="submission" date="2013-11" db="EMBL/GenBank/DDBJ databases">
        <title>Genome sequence of the fusiform rust pathogen reveals effectors for host alternation and coevolution with pine.</title>
        <authorList>
            <consortium name="DOE Joint Genome Institute"/>
            <person name="Smith K."/>
            <person name="Pendleton A."/>
            <person name="Kubisiak T."/>
            <person name="Anderson C."/>
            <person name="Salamov A."/>
            <person name="Aerts A."/>
            <person name="Riley R."/>
            <person name="Clum A."/>
            <person name="Lindquist E."/>
            <person name="Ence D."/>
            <person name="Campbell M."/>
            <person name="Kronenberg Z."/>
            <person name="Feau N."/>
            <person name="Dhillon B."/>
            <person name="Hamelin R."/>
            <person name="Burleigh J."/>
            <person name="Smith J."/>
            <person name="Yandell M."/>
            <person name="Nelson C."/>
            <person name="Grigoriev I."/>
            <person name="Davis J."/>
        </authorList>
    </citation>
    <scope>NUCLEOTIDE SEQUENCE</scope>
    <source>
        <strain evidence="1">G11</strain>
    </source>
</reference>
<keyword evidence="2" id="KW-1185">Reference proteome</keyword>
<dbReference type="AlphaFoldDB" id="A0A9P6TC66"/>
<protein>
    <submittedName>
        <fullName evidence="1">Uncharacterized protein</fullName>
    </submittedName>
</protein>
<organism evidence="1 2">
    <name type="scientific">Cronartium quercuum f. sp. fusiforme G11</name>
    <dbReference type="NCBI Taxonomy" id="708437"/>
    <lineage>
        <taxon>Eukaryota</taxon>
        <taxon>Fungi</taxon>
        <taxon>Dikarya</taxon>
        <taxon>Basidiomycota</taxon>
        <taxon>Pucciniomycotina</taxon>
        <taxon>Pucciniomycetes</taxon>
        <taxon>Pucciniales</taxon>
        <taxon>Coleosporiaceae</taxon>
        <taxon>Cronartium</taxon>
    </lineage>
</organism>
<evidence type="ECO:0000313" key="1">
    <source>
        <dbReference type="EMBL" id="KAG0147007.1"/>
    </source>
</evidence>
<name>A0A9P6TC66_9BASI</name>
<sequence length="110" mass="12386">MLVQNHHVEWGLKGFIVLPLAPNNCVCYVQGGCRRYAIVKQIYMSDAPFGKVEWAVLVSPIRDRFGKFLTVPSKNFGWMLYLLQVVVGEIGGDQDLFFLSIDDITSVAAY</sequence>
<accession>A0A9P6TC66</accession>
<comment type="caution">
    <text evidence="1">The sequence shown here is derived from an EMBL/GenBank/DDBJ whole genome shotgun (WGS) entry which is preliminary data.</text>
</comment>
<evidence type="ECO:0000313" key="2">
    <source>
        <dbReference type="Proteomes" id="UP000886653"/>
    </source>
</evidence>
<dbReference type="Proteomes" id="UP000886653">
    <property type="component" value="Unassembled WGS sequence"/>
</dbReference>
<dbReference type="EMBL" id="MU167253">
    <property type="protein sequence ID" value="KAG0147007.1"/>
    <property type="molecule type" value="Genomic_DNA"/>
</dbReference>